<evidence type="ECO:0000313" key="2">
    <source>
        <dbReference type="EMBL" id="KAK2091489.1"/>
    </source>
</evidence>
<keyword evidence="3" id="KW-1185">Reference proteome</keyword>
<dbReference type="Proteomes" id="UP001266305">
    <property type="component" value="Unassembled WGS sequence"/>
</dbReference>
<protein>
    <submittedName>
        <fullName evidence="2">Uncharacterized protein</fullName>
    </submittedName>
</protein>
<name>A0ABQ9U344_SAGOE</name>
<dbReference type="EMBL" id="JASSZA010000016">
    <property type="protein sequence ID" value="KAK2091489.1"/>
    <property type="molecule type" value="Genomic_DNA"/>
</dbReference>
<reference evidence="2 3" key="1">
    <citation type="submission" date="2023-05" db="EMBL/GenBank/DDBJ databases">
        <title>B98-5 Cell Line De Novo Hybrid Assembly: An Optical Mapping Approach.</title>
        <authorList>
            <person name="Kananen K."/>
            <person name="Auerbach J.A."/>
            <person name="Kautto E."/>
            <person name="Blachly J.S."/>
        </authorList>
    </citation>
    <scope>NUCLEOTIDE SEQUENCE [LARGE SCALE GENOMIC DNA]</scope>
    <source>
        <strain evidence="2">B95-8</strain>
        <tissue evidence="2">Cell line</tissue>
    </source>
</reference>
<evidence type="ECO:0000313" key="3">
    <source>
        <dbReference type="Proteomes" id="UP001266305"/>
    </source>
</evidence>
<gene>
    <name evidence="2" type="ORF">P7K49_030773</name>
</gene>
<comment type="caution">
    <text evidence="2">The sequence shown here is derived from an EMBL/GenBank/DDBJ whole genome shotgun (WGS) entry which is preliminary data.</text>
</comment>
<accession>A0ABQ9U344</accession>
<sequence length="163" mass="17969">MAMGFQAKNIFVAIAERKFNDPMATYLILEHTKQQERKCSTIREPLPPGVPTCPSPSTDVSTFPLPPKWAHRKLACQTFNVQPPEEVQESGQKTTIPASSPASRGSQTGKPGNFSEIPRVTPWYPHPPNTSSIVEVAEIQKCPRHTKNSPRGPASSKPGSWRL</sequence>
<proteinExistence type="predicted"/>
<evidence type="ECO:0000256" key="1">
    <source>
        <dbReference type="SAM" id="MobiDB-lite"/>
    </source>
</evidence>
<dbReference type="Gene3D" id="1.10.8.10">
    <property type="entry name" value="DNA helicase RuvA subunit, C-terminal domain"/>
    <property type="match status" value="1"/>
</dbReference>
<organism evidence="2 3">
    <name type="scientific">Saguinus oedipus</name>
    <name type="common">Cotton-top tamarin</name>
    <name type="synonym">Oedipomidas oedipus</name>
    <dbReference type="NCBI Taxonomy" id="9490"/>
    <lineage>
        <taxon>Eukaryota</taxon>
        <taxon>Metazoa</taxon>
        <taxon>Chordata</taxon>
        <taxon>Craniata</taxon>
        <taxon>Vertebrata</taxon>
        <taxon>Euteleostomi</taxon>
        <taxon>Mammalia</taxon>
        <taxon>Eutheria</taxon>
        <taxon>Euarchontoglires</taxon>
        <taxon>Primates</taxon>
        <taxon>Haplorrhini</taxon>
        <taxon>Platyrrhini</taxon>
        <taxon>Cebidae</taxon>
        <taxon>Callitrichinae</taxon>
        <taxon>Saguinus</taxon>
    </lineage>
</organism>
<feature type="region of interest" description="Disordered" evidence="1">
    <location>
        <begin position="81"/>
        <end position="163"/>
    </location>
</feature>
<feature type="compositionally biased region" description="Polar residues" evidence="1">
    <location>
        <begin position="89"/>
        <end position="110"/>
    </location>
</feature>